<evidence type="ECO:0000313" key="9">
    <source>
        <dbReference type="EMBL" id="KGQ63596.1"/>
    </source>
</evidence>
<dbReference type="Proteomes" id="UP000030554">
    <property type="component" value="Unassembled WGS sequence"/>
</dbReference>
<comment type="catalytic activity">
    <reaction evidence="1 7">
        <text>Hydrolysis of terminal non-reducing beta-D-galactose residues in beta-D-galactosides.</text>
        <dbReference type="EC" id="3.2.1.23"/>
    </reaction>
</comment>
<dbReference type="Pfam" id="PF02837">
    <property type="entry name" value="Glyco_hydro_2_N"/>
    <property type="match status" value="1"/>
</dbReference>
<dbReference type="InterPro" id="IPR036156">
    <property type="entry name" value="Beta-gal/glucu_dom_sf"/>
</dbReference>
<dbReference type="EMBL" id="JPJQ01000005">
    <property type="protein sequence ID" value="KGQ63596.1"/>
    <property type="molecule type" value="Genomic_DNA"/>
</dbReference>
<dbReference type="PRINTS" id="PR00132">
    <property type="entry name" value="GLHYDRLASE2"/>
</dbReference>
<gene>
    <name evidence="9" type="ORF">IO48_01380</name>
</gene>
<dbReference type="PANTHER" id="PTHR46323:SF2">
    <property type="entry name" value="BETA-GALACTOSIDASE"/>
    <property type="match status" value="1"/>
</dbReference>
<dbReference type="AlphaFoldDB" id="A0A0A3A2T2"/>
<comment type="similarity">
    <text evidence="2 7">Belongs to the glycosyl hydrolase 2 family.</text>
</comment>
<keyword evidence="5 7" id="KW-0326">Glycosidase</keyword>
<dbReference type="PANTHER" id="PTHR46323">
    <property type="entry name" value="BETA-GALACTOSIDASE"/>
    <property type="match status" value="1"/>
</dbReference>
<dbReference type="GO" id="GO:0005990">
    <property type="term" value="P:lactose catabolic process"/>
    <property type="evidence" value="ECO:0007669"/>
    <property type="project" value="TreeGrafter"/>
</dbReference>
<dbReference type="SUPFAM" id="SSF74650">
    <property type="entry name" value="Galactose mutarotase-like"/>
    <property type="match status" value="1"/>
</dbReference>
<dbReference type="Pfam" id="PF16353">
    <property type="entry name" value="LacZ_4"/>
    <property type="match status" value="1"/>
</dbReference>
<dbReference type="SUPFAM" id="SSF49303">
    <property type="entry name" value="beta-Galactosidase/glucuronidase domain"/>
    <property type="match status" value="2"/>
</dbReference>
<evidence type="ECO:0000313" key="10">
    <source>
        <dbReference type="Proteomes" id="UP000030554"/>
    </source>
</evidence>
<protein>
    <recommendedName>
        <fullName evidence="3 7">Beta-galactosidase</fullName>
        <ecNumber evidence="3 7">3.2.1.23</ecNumber>
    </recommendedName>
    <alternativeName>
        <fullName evidence="6 7">Lactase</fullName>
    </alternativeName>
</protein>
<dbReference type="GO" id="GO:0009341">
    <property type="term" value="C:beta-galactosidase complex"/>
    <property type="evidence" value="ECO:0007669"/>
    <property type="project" value="InterPro"/>
</dbReference>
<dbReference type="Gene3D" id="2.60.40.10">
    <property type="entry name" value="Immunoglobulins"/>
    <property type="match status" value="2"/>
</dbReference>
<dbReference type="InterPro" id="IPR011013">
    <property type="entry name" value="Gal_mutarotase_sf_dom"/>
</dbReference>
<comment type="caution">
    <text evidence="9">The sequence shown here is derived from an EMBL/GenBank/DDBJ whole genome shotgun (WGS) entry which is preliminary data.</text>
</comment>
<dbReference type="InterPro" id="IPR006104">
    <property type="entry name" value="Glyco_hydro_2_N"/>
</dbReference>
<dbReference type="Pfam" id="PF02836">
    <property type="entry name" value="Glyco_hydro_2_C"/>
    <property type="match status" value="1"/>
</dbReference>
<evidence type="ECO:0000256" key="7">
    <source>
        <dbReference type="RuleBase" id="RU361154"/>
    </source>
</evidence>
<sequence length="1013" mass="117158">MPLQPSLDWLSDPSVFAVNRLTAHSDHCYYATLAQAQRNAAMSMRHSLNGEWYFHYAKNPQLQPQDFYQSDVDNRSWSTIRVPGHIQLQGFAQPHYVNTMYPWDGKADIRPPAIPQDENGVGSYVTYFSVPTAWQSQPVFISFQGVETAFYLWLNGHFVGYSEDSFTPAEFELTPYLQTGENKLAVAVYQRSTGSWLEDQDFWRFSGIFRDVYLYTIPKIHLYDLEIKQQISENLQTAEILIKGQFSTHSENAKTVQITLCDQAGATLATTEQQLTTTTFSASLPVVNPHLWSAESPYLYQLYIQIFDRHHKLIEVIPQPVGLRRFEMKNGVMCLNGKRIMFKGVNRHEFHHQRGRAINEQDMLADIQILKQHNINAVRTSHYPNQSRWYQLCDQYGIYLIDETNLETHGSWQKMGQVEPSWNIPGSDLRWNEIVLDRAKSMYERDKNHPSILIWSCGNESYAGEVLLNVANYFREKDPQRLVHYEGVFHCREFDQISDMESRMYAKPHEIEQYLQQNPQKPYISCEFSHAMGNSNGNLHKYIALEKYEKYQGGFIWDFIDQALLHKDRYGNDYLAYGGDFDDRPTDRNFCCNGLIFADRRLSPKMQEVKFLYQNIKLYPQKDKVLIKNENLFIDTQDYYFVATLRLDGEIKQSYRFDALIPAQTKQLEPLHWDEDNWLENGEYCVAVSVHLKQKTLWAAADSELGFGQFIVVQTANKNPEPQITALPPLKMVVGDINVGVFGDHFSALFSRQEGSLISLKFGDNELIKTAPMPLFWRATTDNDRGTNRRFKAGYWLMASQCGRCQKMDWQRHQDGSVSVRFDYIYPIYQQLRVTVSYHIHCNGKIKVHCHYKGEAGLPDLPTFALSFRVAADYQHLRWYALGEAENYQDRCSGAKLKIFENRVQNNDTPYTIPQECGNRTGVRWVECRQSTGGFKIEAIDKPLSCNFLPYTAFELEQAQHHYELPPIHYTVVTITAQQMGVGGDDSWGAEVHPEYCLPADGELSFAFVIKVV</sequence>
<dbReference type="Gene3D" id="2.70.98.10">
    <property type="match status" value="1"/>
</dbReference>
<keyword evidence="4 7" id="KW-0378">Hydrolase</keyword>
<dbReference type="PROSITE" id="PS00608">
    <property type="entry name" value="GLYCOSYL_HYDROL_F2_2"/>
    <property type="match status" value="1"/>
</dbReference>
<organism evidence="9 10">
    <name type="scientific">Gallibacterium anatis 4895</name>
    <dbReference type="NCBI Taxonomy" id="1396510"/>
    <lineage>
        <taxon>Bacteria</taxon>
        <taxon>Pseudomonadati</taxon>
        <taxon>Pseudomonadota</taxon>
        <taxon>Gammaproteobacteria</taxon>
        <taxon>Pasteurellales</taxon>
        <taxon>Pasteurellaceae</taxon>
        <taxon>Gallibacterium</taxon>
    </lineage>
</organism>
<name>A0A0A3A2T2_9PAST</name>
<dbReference type="PROSITE" id="PS00719">
    <property type="entry name" value="GLYCOSYL_HYDROL_F2_1"/>
    <property type="match status" value="1"/>
</dbReference>
<dbReference type="SMART" id="SM01038">
    <property type="entry name" value="Bgal_small_N"/>
    <property type="match status" value="1"/>
</dbReference>
<dbReference type="SUPFAM" id="SSF51445">
    <property type="entry name" value="(Trans)glycosidases"/>
    <property type="match status" value="1"/>
</dbReference>
<dbReference type="InterPro" id="IPR050347">
    <property type="entry name" value="Bact_Beta-galactosidase"/>
</dbReference>
<proteinExistence type="inferred from homology"/>
<dbReference type="InterPro" id="IPR006102">
    <property type="entry name" value="Ig-like_GH2"/>
</dbReference>
<dbReference type="InterPro" id="IPR008979">
    <property type="entry name" value="Galactose-bd-like_sf"/>
</dbReference>
<dbReference type="RefSeq" id="WP_039162546.1">
    <property type="nucleotide sequence ID" value="NZ_JPJQ01000005.1"/>
</dbReference>
<dbReference type="EC" id="3.2.1.23" evidence="3 7"/>
<evidence type="ECO:0000259" key="8">
    <source>
        <dbReference type="SMART" id="SM01038"/>
    </source>
</evidence>
<dbReference type="GO" id="GO:0030246">
    <property type="term" value="F:carbohydrate binding"/>
    <property type="evidence" value="ECO:0007669"/>
    <property type="project" value="InterPro"/>
</dbReference>
<dbReference type="Gene3D" id="2.60.120.260">
    <property type="entry name" value="Galactose-binding domain-like"/>
    <property type="match status" value="1"/>
</dbReference>
<dbReference type="InterPro" id="IPR017853">
    <property type="entry name" value="GH"/>
</dbReference>
<evidence type="ECO:0000256" key="4">
    <source>
        <dbReference type="ARBA" id="ARBA00022801"/>
    </source>
</evidence>
<feature type="domain" description="Beta galactosidase small chain/" evidence="8">
    <location>
        <begin position="740"/>
        <end position="1011"/>
    </location>
</feature>
<dbReference type="Pfam" id="PF02929">
    <property type="entry name" value="Bgal_small_N"/>
    <property type="match status" value="1"/>
</dbReference>
<evidence type="ECO:0000256" key="1">
    <source>
        <dbReference type="ARBA" id="ARBA00001412"/>
    </source>
</evidence>
<dbReference type="Gene3D" id="3.20.20.80">
    <property type="entry name" value="Glycosidases"/>
    <property type="match status" value="1"/>
</dbReference>
<dbReference type="InterPro" id="IPR014718">
    <property type="entry name" value="GH-type_carb-bd"/>
</dbReference>
<dbReference type="InterPro" id="IPR023232">
    <property type="entry name" value="Glyco_hydro_2_AS"/>
</dbReference>
<evidence type="ECO:0000256" key="6">
    <source>
        <dbReference type="ARBA" id="ARBA00032230"/>
    </source>
</evidence>
<dbReference type="InterPro" id="IPR032312">
    <property type="entry name" value="LacZ_4"/>
</dbReference>
<dbReference type="InterPro" id="IPR023230">
    <property type="entry name" value="Glyco_hydro_2_CS"/>
</dbReference>
<dbReference type="Pfam" id="PF00703">
    <property type="entry name" value="Glyco_hydro_2"/>
    <property type="match status" value="1"/>
</dbReference>
<dbReference type="InterPro" id="IPR004199">
    <property type="entry name" value="B-gal_small/dom_5"/>
</dbReference>
<reference evidence="9 10" key="1">
    <citation type="submission" date="2014-07" db="EMBL/GenBank/DDBJ databases">
        <title>Chaperone-usher fimbriae in a diverse selection of Gallibacterium genomes.</title>
        <authorList>
            <person name="Kudirkiene E."/>
            <person name="Bager R.J."/>
            <person name="Johnson T.J."/>
            <person name="Bojesen A.M."/>
        </authorList>
    </citation>
    <scope>NUCLEOTIDE SEQUENCE [LARGE SCALE GENOMIC DNA]</scope>
    <source>
        <strain evidence="9 10">4895</strain>
    </source>
</reference>
<dbReference type="InterPro" id="IPR006101">
    <property type="entry name" value="Glyco_hydro_2"/>
</dbReference>
<dbReference type="InterPro" id="IPR006103">
    <property type="entry name" value="Glyco_hydro_2_cat"/>
</dbReference>
<evidence type="ECO:0000256" key="2">
    <source>
        <dbReference type="ARBA" id="ARBA00007401"/>
    </source>
</evidence>
<dbReference type="InterPro" id="IPR013783">
    <property type="entry name" value="Ig-like_fold"/>
</dbReference>
<dbReference type="GO" id="GO:0004565">
    <property type="term" value="F:beta-galactosidase activity"/>
    <property type="evidence" value="ECO:0007669"/>
    <property type="project" value="UniProtKB-EC"/>
</dbReference>
<dbReference type="SUPFAM" id="SSF49785">
    <property type="entry name" value="Galactose-binding domain-like"/>
    <property type="match status" value="1"/>
</dbReference>
<evidence type="ECO:0000256" key="3">
    <source>
        <dbReference type="ARBA" id="ARBA00012756"/>
    </source>
</evidence>
<accession>A0A0A3A2T2</accession>
<evidence type="ECO:0000256" key="5">
    <source>
        <dbReference type="ARBA" id="ARBA00023295"/>
    </source>
</evidence>